<feature type="domain" description="RNA polymerase sigma-70 region 4" evidence="1">
    <location>
        <begin position="86"/>
        <end position="121"/>
    </location>
</feature>
<name>A0A6J7LU81_9ZZZZ</name>
<dbReference type="GO" id="GO:0006352">
    <property type="term" value="P:DNA-templated transcription initiation"/>
    <property type="evidence" value="ECO:0007669"/>
    <property type="project" value="InterPro"/>
</dbReference>
<accession>A0A6J7LU81</accession>
<organism evidence="2">
    <name type="scientific">freshwater metagenome</name>
    <dbReference type="NCBI Taxonomy" id="449393"/>
    <lineage>
        <taxon>unclassified sequences</taxon>
        <taxon>metagenomes</taxon>
        <taxon>ecological metagenomes</taxon>
    </lineage>
</organism>
<dbReference type="EMBL" id="CAFBNE010000203">
    <property type="protein sequence ID" value="CAB4971628.1"/>
    <property type="molecule type" value="Genomic_DNA"/>
</dbReference>
<proteinExistence type="predicted"/>
<reference evidence="2" key="1">
    <citation type="submission" date="2020-05" db="EMBL/GenBank/DDBJ databases">
        <authorList>
            <person name="Chiriac C."/>
            <person name="Salcher M."/>
            <person name="Ghai R."/>
            <person name="Kavagutti S V."/>
        </authorList>
    </citation>
    <scope>NUCLEOTIDE SEQUENCE</scope>
</reference>
<dbReference type="Pfam" id="PF04545">
    <property type="entry name" value="Sigma70_r4"/>
    <property type="match status" value="1"/>
</dbReference>
<evidence type="ECO:0000259" key="1">
    <source>
        <dbReference type="Pfam" id="PF04545"/>
    </source>
</evidence>
<dbReference type="AlphaFoldDB" id="A0A6J7LU81"/>
<protein>
    <submittedName>
        <fullName evidence="2">Unannotated protein</fullName>
    </submittedName>
</protein>
<evidence type="ECO:0000313" key="2">
    <source>
        <dbReference type="EMBL" id="CAB4971628.1"/>
    </source>
</evidence>
<dbReference type="InterPro" id="IPR007630">
    <property type="entry name" value="RNA_pol_sigma70_r4"/>
</dbReference>
<gene>
    <name evidence="2" type="ORF">UFOPK3772_03432</name>
</gene>
<dbReference type="GO" id="GO:0003700">
    <property type="term" value="F:DNA-binding transcription factor activity"/>
    <property type="evidence" value="ECO:0007669"/>
    <property type="project" value="InterPro"/>
</dbReference>
<sequence>MYTAHARRWEQGWELHVEGVGVTQVRVLEHAKAQVCDLVETMTDNRPAEDDVEVHLDIGDLGTQARNVREMTVQAADLQRRAATASRQVVADMRAAGLSVSDIATVLGVSRGRVSQLIADAPEPTVTVTYRTRPRRPVAARP</sequence>